<dbReference type="PROSITE" id="PS00211">
    <property type="entry name" value="ABC_TRANSPORTER_1"/>
    <property type="match status" value="1"/>
</dbReference>
<evidence type="ECO:0000313" key="6">
    <source>
        <dbReference type="Proteomes" id="UP000230214"/>
    </source>
</evidence>
<comment type="caution">
    <text evidence="5">The sequence shown here is derived from an EMBL/GenBank/DDBJ whole genome shotgun (WGS) entry which is preliminary data.</text>
</comment>
<dbReference type="SMART" id="SM00382">
    <property type="entry name" value="AAA"/>
    <property type="match status" value="2"/>
</dbReference>
<reference evidence="5 6" key="1">
    <citation type="submission" date="2017-09" db="EMBL/GenBank/DDBJ databases">
        <title>Depth-based differentiation of microbial function through sediment-hosted aquifers and enrichment of novel symbionts in the deep terrestrial subsurface.</title>
        <authorList>
            <person name="Probst A.J."/>
            <person name="Ladd B."/>
            <person name="Jarett J.K."/>
            <person name="Geller-Mcgrath D.E."/>
            <person name="Sieber C.M."/>
            <person name="Emerson J.B."/>
            <person name="Anantharaman K."/>
            <person name="Thomas B.C."/>
            <person name="Malmstrom R."/>
            <person name="Stieglmeier M."/>
            <person name="Klingl A."/>
            <person name="Woyke T."/>
            <person name="Ryan C.M."/>
            <person name="Banfield J.F."/>
        </authorList>
    </citation>
    <scope>NUCLEOTIDE SEQUENCE [LARGE SCALE GENOMIC DNA]</scope>
    <source>
        <strain evidence="5">CG10_big_fil_rev_8_21_14_0_10_32_10</strain>
    </source>
</reference>
<evidence type="ECO:0000256" key="2">
    <source>
        <dbReference type="ARBA" id="ARBA00022741"/>
    </source>
</evidence>
<evidence type="ECO:0000259" key="4">
    <source>
        <dbReference type="PROSITE" id="PS50893"/>
    </source>
</evidence>
<dbReference type="Pfam" id="PF00005">
    <property type="entry name" value="ABC_tran"/>
    <property type="match status" value="2"/>
</dbReference>
<dbReference type="InterPro" id="IPR003439">
    <property type="entry name" value="ABC_transporter-like_ATP-bd"/>
</dbReference>
<feature type="domain" description="ABC transporter" evidence="4">
    <location>
        <begin position="2"/>
        <end position="214"/>
    </location>
</feature>
<evidence type="ECO:0000313" key="5">
    <source>
        <dbReference type="EMBL" id="PIR43407.1"/>
    </source>
</evidence>
<dbReference type="EMBL" id="PCXU01000025">
    <property type="protein sequence ID" value="PIR43407.1"/>
    <property type="molecule type" value="Genomic_DNA"/>
</dbReference>
<dbReference type="GO" id="GO:0005524">
    <property type="term" value="F:ATP binding"/>
    <property type="evidence" value="ECO:0007669"/>
    <property type="project" value="UniProtKB-KW"/>
</dbReference>
<dbReference type="Proteomes" id="UP000230214">
    <property type="component" value="Unassembled WGS sequence"/>
</dbReference>
<protein>
    <recommendedName>
        <fullName evidence="4">ABC transporter domain-containing protein</fullName>
    </recommendedName>
</protein>
<dbReference type="PROSITE" id="PS50893">
    <property type="entry name" value="ABC_TRANSPORTER_2"/>
    <property type="match status" value="1"/>
</dbReference>
<name>A0A2H0RAB1_UNCKA</name>
<dbReference type="Gene3D" id="3.40.50.300">
    <property type="entry name" value="P-loop containing nucleotide triphosphate hydrolases"/>
    <property type="match status" value="2"/>
</dbReference>
<dbReference type="InterPro" id="IPR003593">
    <property type="entry name" value="AAA+_ATPase"/>
</dbReference>
<dbReference type="InterPro" id="IPR017871">
    <property type="entry name" value="ABC_transporter-like_CS"/>
</dbReference>
<evidence type="ECO:0000256" key="3">
    <source>
        <dbReference type="ARBA" id="ARBA00022840"/>
    </source>
</evidence>
<keyword evidence="3" id="KW-0067">ATP-binding</keyword>
<dbReference type="CDD" id="cd03221">
    <property type="entry name" value="ABCF_EF-3"/>
    <property type="match status" value="2"/>
</dbReference>
<accession>A0A2H0RAB1</accession>
<dbReference type="GO" id="GO:0016887">
    <property type="term" value="F:ATP hydrolysis activity"/>
    <property type="evidence" value="ECO:0007669"/>
    <property type="project" value="InterPro"/>
</dbReference>
<sequence length="494" mass="57337">MIKASNLTKIYNGNTIIDCFDFVIPNNKKIALVGANGCGKSTLFKLIANIEEPTSGTIVIENEKIGYIPQEFDFKKDMLVGEYLYSLIENEWEFFKIEKLLNNLKFSNYDEYQQINNLSEGQKMKLRMIEELLKNPTALFIDEPTNHLDIEGIMWFEKYIKSLNITVVMISHDREFLNNTVDEIWEIDNSKLLKFIGNYDNYKAEKLKLINKWNEEYTRFLKRKAQLETLLENVHKIQGGGKRGRAVKAAKKRIDREITRDEKQEYVEQKINTVNFNTDVHSGKLIVKIESGAKKYDQKPVFEDLNLEIRGKERVWIYGQNGKGKSTLVKIINTAFNKEGNNNEYINLNTEETPLELTKGTITVGPNLKVGYFAQKHDFLNYGNRLDKEFASITGIQEIGRIYGVMQKFMFSKEDVIYKRVKDLSPGQRARFIFALFSVHDFDVLILDEPTNHLDIATKEVIEESLSNYKGTLILVSHDRYFVEKIEVTNTFNL</sequence>
<dbReference type="PANTHER" id="PTHR19211">
    <property type="entry name" value="ATP-BINDING TRANSPORT PROTEIN-RELATED"/>
    <property type="match status" value="1"/>
</dbReference>
<dbReference type="InterPro" id="IPR027417">
    <property type="entry name" value="P-loop_NTPase"/>
</dbReference>
<keyword evidence="1" id="KW-0677">Repeat</keyword>
<keyword evidence="2" id="KW-0547">Nucleotide-binding</keyword>
<gene>
    <name evidence="5" type="ORF">COV24_03100</name>
</gene>
<proteinExistence type="predicted"/>
<dbReference type="PANTHER" id="PTHR19211:SF14">
    <property type="entry name" value="ATP-BINDING CASSETTE SUB-FAMILY F MEMBER 1"/>
    <property type="match status" value="1"/>
</dbReference>
<evidence type="ECO:0000256" key="1">
    <source>
        <dbReference type="ARBA" id="ARBA00022737"/>
    </source>
</evidence>
<dbReference type="AlphaFoldDB" id="A0A2H0RAB1"/>
<dbReference type="InterPro" id="IPR050611">
    <property type="entry name" value="ABCF"/>
</dbReference>
<organism evidence="5 6">
    <name type="scientific">candidate division WWE3 bacterium CG10_big_fil_rev_8_21_14_0_10_32_10</name>
    <dbReference type="NCBI Taxonomy" id="1975090"/>
    <lineage>
        <taxon>Bacteria</taxon>
        <taxon>Katanobacteria</taxon>
    </lineage>
</organism>
<dbReference type="SUPFAM" id="SSF52540">
    <property type="entry name" value="P-loop containing nucleoside triphosphate hydrolases"/>
    <property type="match status" value="2"/>
</dbReference>